<dbReference type="Proteomes" id="UP000198757">
    <property type="component" value="Unassembled WGS sequence"/>
</dbReference>
<dbReference type="OrthoDB" id="3965347at2"/>
<dbReference type="Pfam" id="PF08522">
    <property type="entry name" value="BT_3987-like_N"/>
    <property type="match status" value="1"/>
</dbReference>
<dbReference type="STRING" id="1285928.SAMN04487894_107132"/>
<keyword evidence="3" id="KW-1185">Reference proteome</keyword>
<evidence type="ECO:0000259" key="1">
    <source>
        <dbReference type="PROSITE" id="PS50022"/>
    </source>
</evidence>
<reference evidence="3" key="1">
    <citation type="submission" date="2016-10" db="EMBL/GenBank/DDBJ databases">
        <authorList>
            <person name="Varghese N."/>
            <person name="Submissions S."/>
        </authorList>
    </citation>
    <scope>NUCLEOTIDE SEQUENCE [LARGE SCALE GENOMIC DNA]</scope>
    <source>
        <strain evidence="3">DSM 25811 / CCM 8410 / LMG 26954 / E90</strain>
    </source>
</reference>
<dbReference type="PROSITE" id="PS50022">
    <property type="entry name" value="FA58C_3"/>
    <property type="match status" value="1"/>
</dbReference>
<sequence length="330" mass="35729">MTNKIITTPRLITTGSLLVLCLLFQNCKKPAFKVEDPESYAHVFMPLASNGAITKALPIKDEWISSSLGVGYGGPAELSQAIDITLEIDPASIATYNEQNNTSYELPPAGSYRLSGDQVQIASGKNGSNSVSLDINPLKLGGTRAYLVPVSIKTVSSTLTVAAGLKTTYFIVNGFYETNPFAPYPISDWKIHDYSDDDYDAIGGRAPYCIDGDVNTCWLSTYRRVNGWRPGHPHYVTIDMQKSQVLHGIKLYGRRGASNAYLFPKTVQIETSEDAVTWSTAGIFTIAASSDETAATMYLEKSVAGRYMKVTVLSSATGGETTAVAEIEAF</sequence>
<organism evidence="2 3">
    <name type="scientific">Niabella drilacis (strain DSM 25811 / CCM 8410 / CCUG 62505 / LMG 26954 / E90)</name>
    <dbReference type="NCBI Taxonomy" id="1285928"/>
    <lineage>
        <taxon>Bacteria</taxon>
        <taxon>Pseudomonadati</taxon>
        <taxon>Bacteroidota</taxon>
        <taxon>Chitinophagia</taxon>
        <taxon>Chitinophagales</taxon>
        <taxon>Chitinophagaceae</taxon>
        <taxon>Niabella</taxon>
    </lineage>
</organism>
<evidence type="ECO:0000313" key="2">
    <source>
        <dbReference type="EMBL" id="SDD25340.1"/>
    </source>
</evidence>
<dbReference type="InterPro" id="IPR000421">
    <property type="entry name" value="FA58C"/>
</dbReference>
<dbReference type="InterPro" id="IPR013728">
    <property type="entry name" value="BT_3987-like_N"/>
</dbReference>
<feature type="domain" description="F5/8 type C" evidence="1">
    <location>
        <begin position="174"/>
        <end position="330"/>
    </location>
</feature>
<protein>
    <submittedName>
        <fullName evidence="2">F5/8 type C domain-containing protein</fullName>
    </submittedName>
</protein>
<dbReference type="AlphaFoldDB" id="A0A1G6T8A7"/>
<accession>A0A1G6T8A7</accession>
<dbReference type="EMBL" id="FMZO01000007">
    <property type="protein sequence ID" value="SDD25340.1"/>
    <property type="molecule type" value="Genomic_DNA"/>
</dbReference>
<dbReference type="InterPro" id="IPR008979">
    <property type="entry name" value="Galactose-bd-like_sf"/>
</dbReference>
<dbReference type="Gene3D" id="2.60.120.260">
    <property type="entry name" value="Galactose-binding domain-like"/>
    <property type="match status" value="1"/>
</dbReference>
<dbReference type="RefSeq" id="WP_090390745.1">
    <property type="nucleotide sequence ID" value="NZ_FMZO01000007.1"/>
</dbReference>
<proteinExistence type="predicted"/>
<dbReference type="SUPFAM" id="SSF49785">
    <property type="entry name" value="Galactose-binding domain-like"/>
    <property type="match status" value="1"/>
</dbReference>
<name>A0A1G6T8A7_NIADE</name>
<gene>
    <name evidence="2" type="ORF">SAMN04487894_107132</name>
</gene>
<dbReference type="Pfam" id="PF00754">
    <property type="entry name" value="F5_F8_type_C"/>
    <property type="match status" value="1"/>
</dbReference>
<dbReference type="Gene3D" id="2.60.40.1740">
    <property type="entry name" value="hypothetical protein (bacova_03559)"/>
    <property type="match status" value="1"/>
</dbReference>
<evidence type="ECO:0000313" key="3">
    <source>
        <dbReference type="Proteomes" id="UP000198757"/>
    </source>
</evidence>